<dbReference type="EMBL" id="CP060016">
    <property type="protein sequence ID" value="UNB98031.1"/>
    <property type="molecule type" value="Genomic_DNA"/>
</dbReference>
<reference evidence="8 10" key="3">
    <citation type="journal article" date="2022" name="BMC Genomics">
        <title>Comparative genome analysis of mycobacteria focusing on tRNA and non-coding RNA.</title>
        <authorList>
            <person name="Behra P.R.K."/>
            <person name="Pettersson B.M.F."/>
            <person name="Ramesh M."/>
            <person name="Das S."/>
            <person name="Dasgupta S."/>
            <person name="Kirsebom L.A."/>
        </authorList>
    </citation>
    <scope>NUCLEOTIDE SEQUENCE [LARGE SCALE GENOMIC DNA]</scope>
    <source>
        <strain evidence="8 10">DSM 44677</strain>
    </source>
</reference>
<dbReference type="EMBL" id="AP022579">
    <property type="protein sequence ID" value="BBX93786.1"/>
    <property type="molecule type" value="Genomic_DNA"/>
</dbReference>
<dbReference type="RefSeq" id="WP_077743660.1">
    <property type="nucleotide sequence ID" value="NZ_AP022579.1"/>
</dbReference>
<keyword evidence="2" id="KW-0808">Transferase</keyword>
<dbReference type="CDD" id="cd02440">
    <property type="entry name" value="AdoMet_MTases"/>
    <property type="match status" value="1"/>
</dbReference>
<dbReference type="InterPro" id="IPR029063">
    <property type="entry name" value="SAM-dependent_MTases_sf"/>
</dbReference>
<protein>
    <submittedName>
        <fullName evidence="8">Hydroxyneurosporene methyltransferase</fullName>
    </submittedName>
    <submittedName>
        <fullName evidence="7">Hydroxyneurosporene-O-methyltransferase</fullName>
    </submittedName>
</protein>
<keyword evidence="9" id="KW-1185">Reference proteome</keyword>
<dbReference type="AlphaFoldDB" id="A0AAX2ZS71"/>
<evidence type="ECO:0000313" key="7">
    <source>
        <dbReference type="EMBL" id="BBX93786.1"/>
    </source>
</evidence>
<evidence type="ECO:0000256" key="4">
    <source>
        <dbReference type="PIRSR" id="PIRSR005739-1"/>
    </source>
</evidence>
<dbReference type="PROSITE" id="PS51683">
    <property type="entry name" value="SAM_OMT_II"/>
    <property type="match status" value="1"/>
</dbReference>
<reference evidence="7 9" key="1">
    <citation type="journal article" date="2019" name="Emerg. Microbes Infect.">
        <title>Comprehensive subspecies identification of 175 nontuberculous mycobacteria species based on 7547 genomic profiles.</title>
        <authorList>
            <person name="Matsumoto Y."/>
            <person name="Kinjo T."/>
            <person name="Motooka D."/>
            <person name="Nabeya D."/>
            <person name="Jung N."/>
            <person name="Uechi K."/>
            <person name="Horii T."/>
            <person name="Iida T."/>
            <person name="Fujita J."/>
            <person name="Nakamura S."/>
        </authorList>
    </citation>
    <scope>NUCLEOTIDE SEQUENCE [LARGE SCALE GENOMIC DNA]</scope>
    <source>
        <strain evidence="7 9">JCM 15653</strain>
    </source>
</reference>
<feature type="domain" description="O-methyltransferase dimerisation" evidence="6">
    <location>
        <begin position="16"/>
        <end position="79"/>
    </location>
</feature>
<dbReference type="InterPro" id="IPR036390">
    <property type="entry name" value="WH_DNA-bd_sf"/>
</dbReference>
<dbReference type="InterPro" id="IPR036388">
    <property type="entry name" value="WH-like_DNA-bd_sf"/>
</dbReference>
<dbReference type="GO" id="GO:0008171">
    <property type="term" value="F:O-methyltransferase activity"/>
    <property type="evidence" value="ECO:0007669"/>
    <property type="project" value="InterPro"/>
</dbReference>
<dbReference type="Gene3D" id="1.10.10.10">
    <property type="entry name" value="Winged helix-like DNA-binding domain superfamily/Winged helix DNA-binding domain"/>
    <property type="match status" value="1"/>
</dbReference>
<dbReference type="Gene3D" id="3.40.50.150">
    <property type="entry name" value="Vaccinia Virus protein VP39"/>
    <property type="match status" value="1"/>
</dbReference>
<name>A0AAX2ZS71_9MYCO</name>
<dbReference type="GO" id="GO:0046983">
    <property type="term" value="F:protein dimerization activity"/>
    <property type="evidence" value="ECO:0007669"/>
    <property type="project" value="InterPro"/>
</dbReference>
<evidence type="ECO:0000313" key="9">
    <source>
        <dbReference type="Proteomes" id="UP000466683"/>
    </source>
</evidence>
<dbReference type="InterPro" id="IPR012967">
    <property type="entry name" value="COMT_dimerisation"/>
</dbReference>
<dbReference type="Pfam" id="PF08100">
    <property type="entry name" value="Dimerisation"/>
    <property type="match status" value="1"/>
</dbReference>
<keyword evidence="3" id="KW-0949">S-adenosyl-L-methionine</keyword>
<dbReference type="Proteomes" id="UP000466683">
    <property type="component" value="Chromosome"/>
</dbReference>
<evidence type="ECO:0000256" key="3">
    <source>
        <dbReference type="ARBA" id="ARBA00022691"/>
    </source>
</evidence>
<feature type="active site" description="Proton acceptor" evidence="4">
    <location>
        <position position="247"/>
    </location>
</feature>
<dbReference type="InterPro" id="IPR016461">
    <property type="entry name" value="COMT-like"/>
</dbReference>
<evidence type="ECO:0000313" key="8">
    <source>
        <dbReference type="EMBL" id="UNB98031.1"/>
    </source>
</evidence>
<dbReference type="InterPro" id="IPR001077">
    <property type="entry name" value="COMT_C"/>
</dbReference>
<dbReference type="SUPFAM" id="SSF46785">
    <property type="entry name" value="Winged helix' DNA-binding domain"/>
    <property type="match status" value="1"/>
</dbReference>
<evidence type="ECO:0000259" key="6">
    <source>
        <dbReference type="Pfam" id="PF08100"/>
    </source>
</evidence>
<sequence length="339" mass="36179">MTADPQIAPAAARMHQLLSGFEVSQALYVVAELGIATALQQGPRPVEELAVRVGANADALERLIRFLAPLGVFHTSGRDVELGELGHTLADGPTDSMRDIARYLVRTHYAPFSRLLHTVRTGGVAASEHLGQPFFDWVNTTPGLAELQNSAMAGFTTGGRGDLLDRLQFPSGDTIADIGGADGTVLVEVLQRLPGRRGVVFDTPSVVATATARLEAAGLADRATAVGGNFFDAVPTADVYVLSAVLHDWDDAAALRILNTIRATGGRGAHLLLFELVVPEDDAPHVAKIIDFTMMTMLGGRERTESQWRQLLNEGGFTLDRITSGSGMYCALEATVHRS</sequence>
<accession>A0AAX2ZS71</accession>
<organism evidence="8 10">
    <name type="scientific">Mycolicibacterium boenickei</name>
    <dbReference type="NCBI Taxonomy" id="146017"/>
    <lineage>
        <taxon>Bacteria</taxon>
        <taxon>Bacillati</taxon>
        <taxon>Actinomycetota</taxon>
        <taxon>Actinomycetes</taxon>
        <taxon>Mycobacteriales</taxon>
        <taxon>Mycobacteriaceae</taxon>
        <taxon>Mycolicibacterium</taxon>
    </lineage>
</organism>
<feature type="domain" description="O-methyltransferase C-terminal" evidence="5">
    <location>
        <begin position="114"/>
        <end position="317"/>
    </location>
</feature>
<keyword evidence="1 8" id="KW-0489">Methyltransferase</keyword>
<dbReference type="PANTHER" id="PTHR43712:SF2">
    <property type="entry name" value="O-METHYLTRANSFERASE CICE"/>
    <property type="match status" value="1"/>
</dbReference>
<dbReference type="Pfam" id="PF00891">
    <property type="entry name" value="Methyltransf_2"/>
    <property type="match status" value="1"/>
</dbReference>
<dbReference type="GO" id="GO:0032259">
    <property type="term" value="P:methylation"/>
    <property type="evidence" value="ECO:0007669"/>
    <property type="project" value="UniProtKB-KW"/>
</dbReference>
<evidence type="ECO:0000256" key="1">
    <source>
        <dbReference type="ARBA" id="ARBA00022603"/>
    </source>
</evidence>
<evidence type="ECO:0000313" key="10">
    <source>
        <dbReference type="Proteomes" id="UP001162885"/>
    </source>
</evidence>
<evidence type="ECO:0000256" key="2">
    <source>
        <dbReference type="ARBA" id="ARBA00022679"/>
    </source>
</evidence>
<reference evidence="7" key="2">
    <citation type="submission" date="2020-02" db="EMBL/GenBank/DDBJ databases">
        <authorList>
            <person name="Matsumoto Y."/>
            <person name="Motooka D."/>
            <person name="Nakamura S."/>
        </authorList>
    </citation>
    <scope>NUCLEOTIDE SEQUENCE</scope>
    <source>
        <strain evidence="7">JCM 15653</strain>
    </source>
</reference>
<proteinExistence type="predicted"/>
<dbReference type="PANTHER" id="PTHR43712">
    <property type="entry name" value="PUTATIVE (AFU_ORTHOLOGUE AFUA_4G14580)-RELATED"/>
    <property type="match status" value="1"/>
</dbReference>
<dbReference type="Proteomes" id="UP001162885">
    <property type="component" value="Chromosome"/>
</dbReference>
<gene>
    <name evidence="8" type="ORF">H5U98_21015</name>
    <name evidence="7" type="ORF">MBOE_54350</name>
</gene>
<dbReference type="PIRSF" id="PIRSF005739">
    <property type="entry name" value="O-mtase"/>
    <property type="match status" value="1"/>
</dbReference>
<dbReference type="SUPFAM" id="SSF53335">
    <property type="entry name" value="S-adenosyl-L-methionine-dependent methyltransferases"/>
    <property type="match status" value="1"/>
</dbReference>
<evidence type="ECO:0000259" key="5">
    <source>
        <dbReference type="Pfam" id="PF00891"/>
    </source>
</evidence>